<evidence type="ECO:0000313" key="4">
    <source>
        <dbReference type="Proteomes" id="UP000655044"/>
    </source>
</evidence>
<organism evidence="3 4">
    <name type="scientific">Planobispora rosea</name>
    <dbReference type="NCBI Taxonomy" id="35762"/>
    <lineage>
        <taxon>Bacteria</taxon>
        <taxon>Bacillati</taxon>
        <taxon>Actinomycetota</taxon>
        <taxon>Actinomycetes</taxon>
        <taxon>Streptosporangiales</taxon>
        <taxon>Streptosporangiaceae</taxon>
        <taxon>Planobispora</taxon>
    </lineage>
</organism>
<gene>
    <name evidence="3" type="ORF">Pro02_65310</name>
</gene>
<proteinExistence type="predicted"/>
<evidence type="ECO:0008006" key="5">
    <source>
        <dbReference type="Google" id="ProtNLM"/>
    </source>
</evidence>
<sequence length="214" mass="22285">MGRAVRMSVTVVDFGWKARDMRTTGSPGFPGGKKERTVHRGLTAAVSLAIAAVVIATVADAVHDLTGAPDRSTRITDVRTGPGEVGQEAPGSTTARFAGIRRLDVHTDHGDVEIVASDAAELQVTRHPHGNGPTGESWGDGYLTIGVICDESAACTALRDTPEEHVDYTLAVPHGIDVTVSSRNGDVTVRGPGGWVKAHAANGTVRTVPPPSGR</sequence>
<keyword evidence="2" id="KW-0812">Transmembrane</keyword>
<evidence type="ECO:0000256" key="2">
    <source>
        <dbReference type="SAM" id="Phobius"/>
    </source>
</evidence>
<feature type="region of interest" description="Disordered" evidence="1">
    <location>
        <begin position="72"/>
        <end position="91"/>
    </location>
</feature>
<reference evidence="3" key="1">
    <citation type="submission" date="2021-01" db="EMBL/GenBank/DDBJ databases">
        <title>Whole genome shotgun sequence of Planobispora rosea NBRC 15558.</title>
        <authorList>
            <person name="Komaki H."/>
            <person name="Tamura T."/>
        </authorList>
    </citation>
    <scope>NUCLEOTIDE SEQUENCE</scope>
    <source>
        <strain evidence="3">NBRC 15558</strain>
    </source>
</reference>
<name>A0A8J3SE87_PLARO</name>
<evidence type="ECO:0000256" key="1">
    <source>
        <dbReference type="SAM" id="MobiDB-lite"/>
    </source>
</evidence>
<evidence type="ECO:0000313" key="3">
    <source>
        <dbReference type="EMBL" id="GIH88123.1"/>
    </source>
</evidence>
<dbReference type="EMBL" id="BOOI01000075">
    <property type="protein sequence ID" value="GIH88123.1"/>
    <property type="molecule type" value="Genomic_DNA"/>
</dbReference>
<protein>
    <recommendedName>
        <fullName evidence="5">Adhesin domain-containing protein</fullName>
    </recommendedName>
</protein>
<feature type="transmembrane region" description="Helical" evidence="2">
    <location>
        <begin position="42"/>
        <end position="62"/>
    </location>
</feature>
<keyword evidence="4" id="KW-1185">Reference proteome</keyword>
<comment type="caution">
    <text evidence="3">The sequence shown here is derived from an EMBL/GenBank/DDBJ whole genome shotgun (WGS) entry which is preliminary data.</text>
</comment>
<keyword evidence="2" id="KW-1133">Transmembrane helix</keyword>
<keyword evidence="2" id="KW-0472">Membrane</keyword>
<dbReference type="AlphaFoldDB" id="A0A8J3SE87"/>
<accession>A0A8J3SE87</accession>
<dbReference type="Proteomes" id="UP000655044">
    <property type="component" value="Unassembled WGS sequence"/>
</dbReference>